<dbReference type="SUPFAM" id="SSF47413">
    <property type="entry name" value="lambda repressor-like DNA-binding domains"/>
    <property type="match status" value="1"/>
</dbReference>
<dbReference type="CDD" id="cd01392">
    <property type="entry name" value="HTH_LacI"/>
    <property type="match status" value="1"/>
</dbReference>
<dbReference type="Proteomes" id="UP000622317">
    <property type="component" value="Unassembled WGS sequence"/>
</dbReference>
<dbReference type="Gene3D" id="1.10.260.40">
    <property type="entry name" value="lambda repressor-like DNA-binding domains"/>
    <property type="match status" value="1"/>
</dbReference>
<comment type="caution">
    <text evidence="5">The sequence shown here is derived from an EMBL/GenBank/DDBJ whole genome shotgun (WGS) entry which is preliminary data.</text>
</comment>
<dbReference type="PROSITE" id="PS50932">
    <property type="entry name" value="HTH_LACI_2"/>
    <property type="match status" value="1"/>
</dbReference>
<dbReference type="InterPro" id="IPR000843">
    <property type="entry name" value="HTH_LacI"/>
</dbReference>
<evidence type="ECO:0000313" key="6">
    <source>
        <dbReference type="Proteomes" id="UP000622317"/>
    </source>
</evidence>
<dbReference type="SUPFAM" id="SSF53822">
    <property type="entry name" value="Periplasmic binding protein-like I"/>
    <property type="match status" value="1"/>
</dbReference>
<evidence type="ECO:0000259" key="4">
    <source>
        <dbReference type="PROSITE" id="PS50932"/>
    </source>
</evidence>
<evidence type="ECO:0000256" key="2">
    <source>
        <dbReference type="ARBA" id="ARBA00023125"/>
    </source>
</evidence>
<dbReference type="RefSeq" id="WP_191617216.1">
    <property type="nucleotide sequence ID" value="NZ_JACYFG010000032.1"/>
</dbReference>
<keyword evidence="3" id="KW-0804">Transcription</keyword>
<dbReference type="EMBL" id="JACYFG010000032">
    <property type="protein sequence ID" value="MBD5780098.1"/>
    <property type="molecule type" value="Genomic_DNA"/>
</dbReference>
<dbReference type="GO" id="GO:0000976">
    <property type="term" value="F:transcription cis-regulatory region binding"/>
    <property type="evidence" value="ECO:0007669"/>
    <property type="project" value="TreeGrafter"/>
</dbReference>
<organism evidence="5 6">
    <name type="scientific">Pelagicoccus enzymogenes</name>
    <dbReference type="NCBI Taxonomy" id="2773457"/>
    <lineage>
        <taxon>Bacteria</taxon>
        <taxon>Pseudomonadati</taxon>
        <taxon>Verrucomicrobiota</taxon>
        <taxon>Opitutia</taxon>
        <taxon>Puniceicoccales</taxon>
        <taxon>Pelagicoccaceae</taxon>
        <taxon>Pelagicoccus</taxon>
    </lineage>
</organism>
<reference evidence="5" key="1">
    <citation type="submission" date="2020-09" db="EMBL/GenBank/DDBJ databases">
        <title>Pelagicoccus enzymogenes sp. nov. with an EPS production, isolated from marine sediment.</title>
        <authorList>
            <person name="Feng X."/>
        </authorList>
    </citation>
    <scope>NUCLEOTIDE SEQUENCE</scope>
    <source>
        <strain evidence="5">NFK12</strain>
    </source>
</reference>
<dbReference type="InterPro" id="IPR028082">
    <property type="entry name" value="Peripla_BP_I"/>
</dbReference>
<dbReference type="Pfam" id="PF00356">
    <property type="entry name" value="LacI"/>
    <property type="match status" value="1"/>
</dbReference>
<feature type="domain" description="HTH lacI-type" evidence="4">
    <location>
        <begin position="21"/>
        <end position="75"/>
    </location>
</feature>
<dbReference type="Gene3D" id="3.40.50.2300">
    <property type="match status" value="2"/>
</dbReference>
<protein>
    <submittedName>
        <fullName evidence="5">LacI family DNA-binding transcriptional regulator</fullName>
    </submittedName>
</protein>
<dbReference type="GO" id="GO:0003700">
    <property type="term" value="F:DNA-binding transcription factor activity"/>
    <property type="evidence" value="ECO:0007669"/>
    <property type="project" value="TreeGrafter"/>
</dbReference>
<evidence type="ECO:0000313" key="5">
    <source>
        <dbReference type="EMBL" id="MBD5780098.1"/>
    </source>
</evidence>
<dbReference type="SMART" id="SM00354">
    <property type="entry name" value="HTH_LACI"/>
    <property type="match status" value="1"/>
</dbReference>
<dbReference type="AlphaFoldDB" id="A0A927F7X6"/>
<dbReference type="PANTHER" id="PTHR30146:SF154">
    <property type="entry name" value="TRANSCRIPTION REGULATOR, MEMBER OF GALR FAMILY"/>
    <property type="match status" value="1"/>
</dbReference>
<keyword evidence="1" id="KW-0805">Transcription regulation</keyword>
<gene>
    <name evidence="5" type="ORF">IEN85_11405</name>
</gene>
<sequence length="371" mass="42343">MRSEEGATGAKASADATAKRVTVRDIADELGLHFTTVAEAMRDSSRVSQKTRQRVHETAERMGYHADPMLAAFSAYCGKNRRSAFQGTLSWLNAFPDPEFFESCRGFYRDCYLGAKRRAEELGFRLESFWIAEPGMSKRRSTEILLNRNVAGVIVGPLPMEWDGFELDWELFRSVRIGNSELRARLSTIKPDHFGNLKLVYERLLRLGFQRIGYACTQYMDDRSNNNWSGAYWTMQHRLSPGKMLQPFLDQDPTSCKKSFLEWYRKEKPQVIMCGGAWRYQRFLNEEGYEIPKDIQLANLAADSPDNRLAGIVQNGRLVGMTSVDYVNGAIQRFRVGLESHPKEVTLRGEWKDGFSLDPSLMKSENGSPRS</sequence>
<dbReference type="PANTHER" id="PTHR30146">
    <property type="entry name" value="LACI-RELATED TRANSCRIPTIONAL REPRESSOR"/>
    <property type="match status" value="1"/>
</dbReference>
<keyword evidence="6" id="KW-1185">Reference proteome</keyword>
<proteinExistence type="predicted"/>
<dbReference type="InterPro" id="IPR010982">
    <property type="entry name" value="Lambda_DNA-bd_dom_sf"/>
</dbReference>
<name>A0A927F7X6_9BACT</name>
<accession>A0A927F7X6</accession>
<keyword evidence="2 5" id="KW-0238">DNA-binding</keyword>
<evidence type="ECO:0000256" key="1">
    <source>
        <dbReference type="ARBA" id="ARBA00023015"/>
    </source>
</evidence>
<evidence type="ECO:0000256" key="3">
    <source>
        <dbReference type="ARBA" id="ARBA00023163"/>
    </source>
</evidence>